<reference evidence="2 4" key="1">
    <citation type="journal article" date="2022" name="Curr. Microbiol.">
        <title>Xanthomonas indica sp. nov., a Novel Member of Non-Pathogenic Xanthomonas Community from Healthy Rice Seeds.</title>
        <authorList>
            <person name="Rana R."/>
            <person name="Madhavan V.N."/>
            <person name="Saroha T."/>
            <person name="Bansal K."/>
            <person name="Kaur A."/>
            <person name="Sonti R.V."/>
            <person name="Patel H.K."/>
            <person name="Patil P.B."/>
        </authorList>
    </citation>
    <scope>NUCLEOTIDE SEQUENCE [LARGE SCALE GENOMIC DNA]</scope>
    <source>
        <strain evidence="2 4">PPL560</strain>
    </source>
</reference>
<dbReference type="InterPro" id="IPR008613">
    <property type="entry name" value="Excalibur_Ca-bd_domain"/>
</dbReference>
<feature type="domain" description="Excalibur calcium-binding" evidence="1">
    <location>
        <begin position="145"/>
        <end position="179"/>
    </location>
</feature>
<evidence type="ECO:0000259" key="1">
    <source>
        <dbReference type="Pfam" id="PF05901"/>
    </source>
</evidence>
<dbReference type="RefSeq" id="WP_242157044.1">
    <property type="nucleotide sequence ID" value="NZ_CP131914.1"/>
</dbReference>
<dbReference type="EMBL" id="JAKJPQ010000002">
    <property type="protein sequence ID" value="MCI2260387.1"/>
    <property type="molecule type" value="Genomic_DNA"/>
</dbReference>
<dbReference type="KEGG" id="xin:Q7W82_03925"/>
<organism evidence="3">
    <name type="scientific">Xanthomonas indica</name>
    <dbReference type="NCBI Taxonomy" id="2912242"/>
    <lineage>
        <taxon>Bacteria</taxon>
        <taxon>Pseudomonadati</taxon>
        <taxon>Pseudomonadota</taxon>
        <taxon>Gammaproteobacteria</taxon>
        <taxon>Lysobacterales</taxon>
        <taxon>Lysobacteraceae</taxon>
        <taxon>Xanthomonas</taxon>
    </lineage>
</organism>
<protein>
    <submittedName>
        <fullName evidence="3">Excalibur calcium-binding domain-containing protein</fullName>
    </submittedName>
</protein>
<evidence type="ECO:0000313" key="2">
    <source>
        <dbReference type="EMBL" id="MCI2260387.1"/>
    </source>
</evidence>
<reference evidence="2" key="2">
    <citation type="submission" date="2022-01" db="EMBL/GenBank/DDBJ databases">
        <authorList>
            <person name="Rana R."/>
            <person name="Patil P.B."/>
        </authorList>
    </citation>
    <scope>NUCLEOTIDE SEQUENCE</scope>
    <source>
        <strain evidence="2">PPL560</strain>
    </source>
</reference>
<proteinExistence type="predicted"/>
<name>A0AAU8I6Y1_9XANT</name>
<keyword evidence="4" id="KW-1185">Reference proteome</keyword>
<reference evidence="3" key="3">
    <citation type="submission" date="2023-08" db="EMBL/GenBank/DDBJ databases">
        <title>Complete genome sequence of Xanthomonas indica.</title>
        <authorList>
            <person name="Patil P.B."/>
            <person name="Rana R."/>
        </authorList>
    </citation>
    <scope>NUCLEOTIDE SEQUENCE</scope>
    <source>
        <strain evidence="3">PPL560</strain>
    </source>
</reference>
<evidence type="ECO:0000313" key="3">
    <source>
        <dbReference type="EMBL" id="XCI81320.1"/>
    </source>
</evidence>
<dbReference type="Pfam" id="PF05901">
    <property type="entry name" value="Excalibur"/>
    <property type="match status" value="1"/>
</dbReference>
<accession>A0AAU8I6Y1</accession>
<dbReference type="AlphaFoldDB" id="A0AAU8I6Y1"/>
<dbReference type="Proteomes" id="UP001430647">
    <property type="component" value="Unassembled WGS sequence"/>
</dbReference>
<evidence type="ECO:0000313" key="4">
    <source>
        <dbReference type="Proteomes" id="UP001430647"/>
    </source>
</evidence>
<dbReference type="EMBL" id="CP131914">
    <property type="protein sequence ID" value="XCI81320.1"/>
    <property type="molecule type" value="Genomic_DNA"/>
</dbReference>
<sequence>MRTHGTLIQWDEARGCGRVRLAHRETEVEVQRAAFPADGVPPRVGELISFDLEHDGQGRPRALRVMRPGRAPDTPVRAAAPSRARRGRWRGVLMLLAVLALAGYAALRFVAAPHATPAAAPSPTSRTATAPATPATAPAFQCDGRTHCAQMTSCAEAVYFLQHCPGVEMDGNHDGVPCERQWCRRAR</sequence>
<gene>
    <name evidence="2" type="ORF">L3V74_02455</name>
    <name evidence="3" type="ORF">Q7W82_03925</name>
</gene>